<dbReference type="PANTHER" id="PTHR20835:SF0">
    <property type="entry name" value="E3 UBIQUITIN-PROTEIN LIGASE PPP1R11"/>
    <property type="match status" value="1"/>
</dbReference>
<evidence type="ECO:0000256" key="2">
    <source>
        <dbReference type="RuleBase" id="RU367162"/>
    </source>
</evidence>
<dbReference type="GO" id="GO:0004865">
    <property type="term" value="F:protein serine/threonine phosphatase inhibitor activity"/>
    <property type="evidence" value="ECO:0007669"/>
    <property type="project" value="UniProtKB-UniRule"/>
</dbReference>
<comment type="similarity">
    <text evidence="1 2">Belongs to the YPI1 family.</text>
</comment>
<reference evidence="4" key="1">
    <citation type="journal article" date="2014" name="Genome Announc.">
        <title>De novo whole-genome sequence and genome annotation of Lichtheimia ramosa.</title>
        <authorList>
            <person name="Linde J."/>
            <person name="Schwartze V."/>
            <person name="Binder U."/>
            <person name="Lass-Florl C."/>
            <person name="Voigt K."/>
            <person name="Horn F."/>
        </authorList>
    </citation>
    <scope>NUCLEOTIDE SEQUENCE</scope>
    <source>
        <strain evidence="4">JMRC FSU:6197</strain>
    </source>
</reference>
<dbReference type="Pfam" id="PF07491">
    <property type="entry name" value="PPI_Ypi1"/>
    <property type="match status" value="1"/>
</dbReference>
<dbReference type="GO" id="GO:0005634">
    <property type="term" value="C:nucleus"/>
    <property type="evidence" value="ECO:0007669"/>
    <property type="project" value="UniProtKB-SubCell"/>
</dbReference>
<dbReference type="OrthoDB" id="307488at2759"/>
<evidence type="ECO:0000313" key="4">
    <source>
        <dbReference type="EMBL" id="CDS13779.1"/>
    </source>
</evidence>
<feature type="compositionally biased region" description="Polar residues" evidence="3">
    <location>
        <begin position="8"/>
        <end position="33"/>
    </location>
</feature>
<dbReference type="AlphaFoldDB" id="A0A077X2R2"/>
<dbReference type="EMBL" id="LK023385">
    <property type="protein sequence ID" value="CDS13779.1"/>
    <property type="molecule type" value="Genomic_DNA"/>
</dbReference>
<evidence type="ECO:0000256" key="3">
    <source>
        <dbReference type="SAM" id="MobiDB-lite"/>
    </source>
</evidence>
<accession>A0A077X2R2</accession>
<gene>
    <name evidence="4" type="ORF">LRAMOSA05953</name>
</gene>
<dbReference type="PANTHER" id="PTHR20835">
    <property type="entry name" value="E3 UBIQUITIN-PROTEIN LIGASE PPP1R11-RELATED"/>
    <property type="match status" value="1"/>
</dbReference>
<protein>
    <recommendedName>
        <fullName evidence="2">Type 1 phosphatases regulator</fullName>
    </recommendedName>
</protein>
<comment type="subcellular location">
    <subcellularLocation>
        <location evidence="2">Nucleus</location>
    </subcellularLocation>
</comment>
<dbReference type="GO" id="GO:0008157">
    <property type="term" value="F:protein phosphatase 1 binding"/>
    <property type="evidence" value="ECO:0007669"/>
    <property type="project" value="TreeGrafter"/>
</dbReference>
<dbReference type="InterPro" id="IPR011107">
    <property type="entry name" value="PPI_Ypi1"/>
</dbReference>
<feature type="compositionally biased region" description="Basic residues" evidence="3">
    <location>
        <begin position="123"/>
        <end position="139"/>
    </location>
</feature>
<keyword evidence="2" id="KW-0539">Nucleus</keyword>
<feature type="region of interest" description="Disordered" evidence="3">
    <location>
        <begin position="1"/>
        <end position="158"/>
    </location>
</feature>
<organism evidence="4">
    <name type="scientific">Lichtheimia ramosa</name>
    <dbReference type="NCBI Taxonomy" id="688394"/>
    <lineage>
        <taxon>Eukaryota</taxon>
        <taxon>Fungi</taxon>
        <taxon>Fungi incertae sedis</taxon>
        <taxon>Mucoromycota</taxon>
        <taxon>Mucoromycotina</taxon>
        <taxon>Mucoromycetes</taxon>
        <taxon>Mucorales</taxon>
        <taxon>Lichtheimiaceae</taxon>
        <taxon>Lichtheimia</taxon>
    </lineage>
</organism>
<comment type="function">
    <text evidence="2">Regulator of type 1 phosphatases which maintains protein phosphatase activity under strict control.</text>
</comment>
<evidence type="ECO:0000256" key="1">
    <source>
        <dbReference type="ARBA" id="ARBA00005605"/>
    </source>
</evidence>
<proteinExistence type="inferred from homology"/>
<sequence length="158" mass="17984">MGDRSTLHPPTSTRMAERTSSPSHGSRTITIDPTQEDYADENTDSGEDDVGILRLRGDMSARRPRAIQWDESVVDNEHMNKKKSKICCIYHRPRAVGESSDEESSSDSSSSSSDSDSDSSCDHHHRHHHHQSKKKKKRNPREASPNAYERQPVYKDRR</sequence>
<name>A0A077X2R2_9FUNG</name>
<feature type="compositionally biased region" description="Acidic residues" evidence="3">
    <location>
        <begin position="34"/>
        <end position="50"/>
    </location>
</feature>